<dbReference type="Proteomes" id="UP000009131">
    <property type="component" value="Unassembled WGS sequence"/>
</dbReference>
<evidence type="ECO:0000313" key="3">
    <source>
        <dbReference type="Proteomes" id="UP000009131"/>
    </source>
</evidence>
<dbReference type="InParanoid" id="G7E8F4"/>
<reference evidence="2 3" key="2">
    <citation type="journal article" date="2012" name="Open Biol.">
        <title>Characteristics of nucleosomes and linker DNA regions on the genome of the basidiomycete Mixia osmundae revealed by mono- and dinucleosome mapping.</title>
        <authorList>
            <person name="Nishida H."/>
            <person name="Kondo S."/>
            <person name="Matsumoto T."/>
            <person name="Suzuki Y."/>
            <person name="Yoshikawa H."/>
            <person name="Taylor T.D."/>
            <person name="Sugiyama J."/>
        </authorList>
    </citation>
    <scope>NUCLEOTIDE SEQUENCE [LARGE SCALE GENOMIC DNA]</scope>
    <source>
        <strain evidence="3">CBS 9802 / IAM 14324 / JCM 22182 / KY 12970</strain>
    </source>
</reference>
<proteinExistence type="predicted"/>
<protein>
    <submittedName>
        <fullName evidence="2">Uncharacterized protein</fullName>
    </submittedName>
</protein>
<gene>
    <name evidence="2" type="primary">Mo05803</name>
    <name evidence="2" type="ORF">E5Q_05803</name>
</gene>
<dbReference type="EMBL" id="BABT02000179">
    <property type="protein sequence ID" value="GAA99114.1"/>
    <property type="molecule type" value="Genomic_DNA"/>
</dbReference>
<organism evidence="2 3">
    <name type="scientific">Mixia osmundae (strain CBS 9802 / IAM 14324 / JCM 22182 / KY 12970)</name>
    <dbReference type="NCBI Taxonomy" id="764103"/>
    <lineage>
        <taxon>Eukaryota</taxon>
        <taxon>Fungi</taxon>
        <taxon>Dikarya</taxon>
        <taxon>Basidiomycota</taxon>
        <taxon>Pucciniomycotina</taxon>
        <taxon>Mixiomycetes</taxon>
        <taxon>Mixiales</taxon>
        <taxon>Mixiaceae</taxon>
        <taxon>Mixia</taxon>
    </lineage>
</organism>
<dbReference type="HOGENOM" id="CLU_1855769_0_0_1"/>
<keyword evidence="1" id="KW-0732">Signal</keyword>
<comment type="caution">
    <text evidence="2">The sequence shown here is derived from an EMBL/GenBank/DDBJ whole genome shotgun (WGS) entry which is preliminary data.</text>
</comment>
<feature type="signal peptide" evidence="1">
    <location>
        <begin position="1"/>
        <end position="19"/>
    </location>
</feature>
<evidence type="ECO:0000256" key="1">
    <source>
        <dbReference type="SAM" id="SignalP"/>
    </source>
</evidence>
<feature type="chain" id="PRO_5003492854" evidence="1">
    <location>
        <begin position="20"/>
        <end position="138"/>
    </location>
</feature>
<sequence>MRQWSFISFVAACTVTALAKPSWPKVDTGALAQRNSLLERGDQALADSPIEERSVLTNIYDVKMDMYGMCAETGGVIVTTIKTELHVFIQSKIADAVAVNATPMTNLTVFERHPDYVTVQLTVKGDYSKYPRISKARQ</sequence>
<accession>G7E8F4</accession>
<name>G7E8F4_MIXOS</name>
<keyword evidence="3" id="KW-1185">Reference proteome</keyword>
<evidence type="ECO:0000313" key="2">
    <source>
        <dbReference type="EMBL" id="GAA99114.1"/>
    </source>
</evidence>
<dbReference type="AlphaFoldDB" id="G7E8F4"/>
<reference evidence="2 3" key="1">
    <citation type="journal article" date="2011" name="J. Gen. Appl. Microbiol.">
        <title>Draft genome sequencing of the enigmatic basidiomycete Mixia osmundae.</title>
        <authorList>
            <person name="Nishida H."/>
            <person name="Nagatsuka Y."/>
            <person name="Sugiyama J."/>
        </authorList>
    </citation>
    <scope>NUCLEOTIDE SEQUENCE [LARGE SCALE GENOMIC DNA]</scope>
    <source>
        <strain evidence="3">CBS 9802 / IAM 14324 / JCM 22182 / KY 12970</strain>
    </source>
</reference>